<dbReference type="Proteomes" id="UP001187315">
    <property type="component" value="Unassembled WGS sequence"/>
</dbReference>
<sequence length="84" mass="9081">MSLQSQSSRLVGVALPSRSSWVEGGGSLRSTIPFSLKGDIVDAAQCGCRRYRGSCQDENEQYVAPSPYLETHSYALNPEALVCV</sequence>
<evidence type="ECO:0000313" key="2">
    <source>
        <dbReference type="Proteomes" id="UP001187315"/>
    </source>
</evidence>
<comment type="caution">
    <text evidence="1">The sequence shown here is derived from an EMBL/GenBank/DDBJ whole genome shotgun (WGS) entry which is preliminary data.</text>
</comment>
<reference evidence="1" key="1">
    <citation type="submission" date="2023-08" db="EMBL/GenBank/DDBJ databases">
        <title>Pelteobagrus vachellii genome.</title>
        <authorList>
            <person name="Liu H."/>
        </authorList>
    </citation>
    <scope>NUCLEOTIDE SEQUENCE</scope>
    <source>
        <strain evidence="1">PRFRI_2022a</strain>
        <tissue evidence="1">Muscle</tissue>
    </source>
</reference>
<keyword evidence="2" id="KW-1185">Reference proteome</keyword>
<evidence type="ECO:0000313" key="1">
    <source>
        <dbReference type="EMBL" id="KAK2840668.1"/>
    </source>
</evidence>
<organism evidence="1 2">
    <name type="scientific">Tachysurus vachellii</name>
    <name type="common">Darkbarbel catfish</name>
    <name type="synonym">Pelteobagrus vachellii</name>
    <dbReference type="NCBI Taxonomy" id="175792"/>
    <lineage>
        <taxon>Eukaryota</taxon>
        <taxon>Metazoa</taxon>
        <taxon>Chordata</taxon>
        <taxon>Craniata</taxon>
        <taxon>Vertebrata</taxon>
        <taxon>Euteleostomi</taxon>
        <taxon>Actinopterygii</taxon>
        <taxon>Neopterygii</taxon>
        <taxon>Teleostei</taxon>
        <taxon>Ostariophysi</taxon>
        <taxon>Siluriformes</taxon>
        <taxon>Bagridae</taxon>
        <taxon>Tachysurus</taxon>
    </lineage>
</organism>
<name>A0AA88MMA9_TACVA</name>
<proteinExistence type="predicted"/>
<gene>
    <name evidence="1" type="ORF">Q7C36_012247</name>
</gene>
<accession>A0AA88MMA9</accession>
<dbReference type="AlphaFoldDB" id="A0AA88MMA9"/>
<dbReference type="EMBL" id="JAVHJS010000012">
    <property type="protein sequence ID" value="KAK2840668.1"/>
    <property type="molecule type" value="Genomic_DNA"/>
</dbReference>
<protein>
    <submittedName>
        <fullName evidence="1">Uncharacterized protein</fullName>
    </submittedName>
</protein>